<reference evidence="3 4" key="1">
    <citation type="journal article" date="2016" name="Nat. Commun.">
        <title>Thousands of microbial genomes shed light on interconnected biogeochemical processes in an aquifer system.</title>
        <authorList>
            <person name="Anantharaman K."/>
            <person name="Brown C.T."/>
            <person name="Hug L.A."/>
            <person name="Sharon I."/>
            <person name="Castelle C.J."/>
            <person name="Probst A.J."/>
            <person name="Thomas B.C."/>
            <person name="Singh A."/>
            <person name="Wilkins M.J."/>
            <person name="Karaoz U."/>
            <person name="Brodie E.L."/>
            <person name="Williams K.H."/>
            <person name="Hubbard S.S."/>
            <person name="Banfield J.F."/>
        </authorList>
    </citation>
    <scope>NUCLEOTIDE SEQUENCE [LARGE SCALE GENOMIC DNA]</scope>
</reference>
<organism evidence="3 4">
    <name type="scientific">Candidatus Nomurabacteria bacterium RIFCSPHIGHO2_01_FULL_39_10</name>
    <dbReference type="NCBI Taxonomy" id="1801733"/>
    <lineage>
        <taxon>Bacteria</taxon>
        <taxon>Candidatus Nomuraibacteriota</taxon>
    </lineage>
</organism>
<protein>
    <recommendedName>
        <fullName evidence="5">DUF2933 domain-containing protein</fullName>
    </recommendedName>
</protein>
<evidence type="ECO:0000256" key="1">
    <source>
        <dbReference type="SAM" id="MobiDB-lite"/>
    </source>
</evidence>
<evidence type="ECO:0000256" key="2">
    <source>
        <dbReference type="SAM" id="Phobius"/>
    </source>
</evidence>
<feature type="transmembrane region" description="Helical" evidence="2">
    <location>
        <begin position="12"/>
        <end position="31"/>
    </location>
</feature>
<evidence type="ECO:0008006" key="5">
    <source>
        <dbReference type="Google" id="ProtNLM"/>
    </source>
</evidence>
<dbReference type="EMBL" id="MFTJ01000034">
    <property type="protein sequence ID" value="OGI64903.1"/>
    <property type="molecule type" value="Genomic_DNA"/>
</dbReference>
<accession>A0A1F6V5E9</accession>
<keyword evidence="2" id="KW-0812">Transmembrane</keyword>
<evidence type="ECO:0000313" key="4">
    <source>
        <dbReference type="Proteomes" id="UP000178700"/>
    </source>
</evidence>
<feature type="region of interest" description="Disordered" evidence="1">
    <location>
        <begin position="58"/>
        <end position="89"/>
    </location>
</feature>
<name>A0A1F6V5E9_9BACT</name>
<feature type="transmembrane region" description="Helical" evidence="2">
    <location>
        <begin position="37"/>
        <end position="56"/>
    </location>
</feature>
<gene>
    <name evidence="3" type="ORF">A2642_01295</name>
</gene>
<evidence type="ECO:0000313" key="3">
    <source>
        <dbReference type="EMBL" id="OGI64903.1"/>
    </source>
</evidence>
<comment type="caution">
    <text evidence="3">The sequence shown here is derived from an EMBL/GenBank/DDBJ whole genome shotgun (WGS) entry which is preliminary data.</text>
</comment>
<dbReference type="AlphaFoldDB" id="A0A1F6V5E9"/>
<dbReference type="Proteomes" id="UP000178700">
    <property type="component" value="Unassembled WGS sequence"/>
</dbReference>
<keyword evidence="2" id="KW-1133">Transmembrane helix</keyword>
<sequence length="89" mass="9980">MHNHNGKNNNSMMWMMIPCLILLGVLFLGGSKFSSSNYLWLIVVGVCVVSHIWMMFKGGHGDNNNTENKIDNSQTKNENDKSKHSGSCH</sequence>
<proteinExistence type="predicted"/>
<keyword evidence="2" id="KW-0472">Membrane</keyword>
<feature type="compositionally biased region" description="Polar residues" evidence="1">
    <location>
        <begin position="62"/>
        <end position="76"/>
    </location>
</feature>